<accession>A0ABT1KU55</accession>
<dbReference type="EMBL" id="JANARS010000001">
    <property type="protein sequence ID" value="MCP3420914.1"/>
    <property type="molecule type" value="Genomic_DNA"/>
</dbReference>
<dbReference type="PROSITE" id="PS50943">
    <property type="entry name" value="HTH_CROC1"/>
    <property type="match status" value="1"/>
</dbReference>
<evidence type="ECO:0000313" key="2">
    <source>
        <dbReference type="EMBL" id="MCP3420914.1"/>
    </source>
</evidence>
<dbReference type="Gene3D" id="1.10.260.40">
    <property type="entry name" value="lambda repressor-like DNA-binding domains"/>
    <property type="match status" value="1"/>
</dbReference>
<dbReference type="CDD" id="cd00093">
    <property type="entry name" value="HTH_XRE"/>
    <property type="match status" value="1"/>
</dbReference>
<sequence>MDARQAELLAQSDAHDLGRRLRSIRVAQGLTQGDVVGDAMSVAYLSRLETGARRPTVKALTALAARLDVTIESLLDPEPGADPDEVRLALDYAELALESGEPDEAAQHIDAALCELDNVPGTGARERAALLQARSLEARGREDEAIIELESLVANDALSSLGRIRAGIALSRIHRETGDLGRAITCGEEVLSQLSTAGLEASDEAVQLSVTVAAAYFERGDTAHAVRLCSKAISQAETLDSSRARASAYWNASVMQANRGDIAAAVPLAERALALLSEGQDARNLARLRTEVGRLQLELDPPAVDEARENLTQAVSEMEWSSASPTDRAWTLLGLARAAYLSGELEQARELIIEVEATSSGHAPLAEAEALTLAGRTCAAEGRMDAAADFYQQAVLRLSAIGADKAAAQSWFDLAALLESVDLAEAARDAYRRAAVSTGLRTRSAVASPVRV</sequence>
<dbReference type="InterPro" id="IPR019734">
    <property type="entry name" value="TPR_rpt"/>
</dbReference>
<dbReference type="Pfam" id="PF13560">
    <property type="entry name" value="HTH_31"/>
    <property type="match status" value="1"/>
</dbReference>
<keyword evidence="3" id="KW-1185">Reference proteome</keyword>
<proteinExistence type="predicted"/>
<evidence type="ECO:0000313" key="3">
    <source>
        <dbReference type="Proteomes" id="UP001204524"/>
    </source>
</evidence>
<gene>
    <name evidence="2" type="ORF">NCI01_03820</name>
</gene>
<evidence type="ECO:0000259" key="1">
    <source>
        <dbReference type="PROSITE" id="PS50943"/>
    </source>
</evidence>
<dbReference type="SUPFAM" id="SSF48452">
    <property type="entry name" value="TPR-like"/>
    <property type="match status" value="3"/>
</dbReference>
<dbReference type="InterPro" id="IPR001387">
    <property type="entry name" value="Cro/C1-type_HTH"/>
</dbReference>
<dbReference type="Proteomes" id="UP001204524">
    <property type="component" value="Unassembled WGS sequence"/>
</dbReference>
<dbReference type="InterPro" id="IPR010982">
    <property type="entry name" value="Lambda_DNA-bd_dom_sf"/>
</dbReference>
<dbReference type="Gene3D" id="1.25.40.10">
    <property type="entry name" value="Tetratricopeptide repeat domain"/>
    <property type="match status" value="1"/>
</dbReference>
<feature type="domain" description="HTH cro/C1-type" evidence="1">
    <location>
        <begin position="21"/>
        <end position="74"/>
    </location>
</feature>
<dbReference type="Pfam" id="PF07721">
    <property type="entry name" value="TPR_4"/>
    <property type="match status" value="3"/>
</dbReference>
<organism evidence="2 3">
    <name type="scientific">Nocardioides pinisoli</name>
    <dbReference type="NCBI Taxonomy" id="2950279"/>
    <lineage>
        <taxon>Bacteria</taxon>
        <taxon>Bacillati</taxon>
        <taxon>Actinomycetota</taxon>
        <taxon>Actinomycetes</taxon>
        <taxon>Propionibacteriales</taxon>
        <taxon>Nocardioidaceae</taxon>
        <taxon>Nocardioides</taxon>
    </lineage>
</organism>
<dbReference type="SUPFAM" id="SSF47413">
    <property type="entry name" value="lambda repressor-like DNA-binding domains"/>
    <property type="match status" value="1"/>
</dbReference>
<dbReference type="Pfam" id="PF13181">
    <property type="entry name" value="TPR_8"/>
    <property type="match status" value="1"/>
</dbReference>
<dbReference type="SMART" id="SM00530">
    <property type="entry name" value="HTH_XRE"/>
    <property type="match status" value="1"/>
</dbReference>
<dbReference type="InterPro" id="IPR011990">
    <property type="entry name" value="TPR-like_helical_dom_sf"/>
</dbReference>
<dbReference type="InterPro" id="IPR011717">
    <property type="entry name" value="TPR-4"/>
</dbReference>
<protein>
    <submittedName>
        <fullName evidence="2">Helix-turn-helix domain-containing protein</fullName>
    </submittedName>
</protein>
<dbReference type="SMART" id="SM00028">
    <property type="entry name" value="TPR"/>
    <property type="match status" value="4"/>
</dbReference>
<name>A0ABT1KU55_9ACTN</name>
<comment type="caution">
    <text evidence="2">The sequence shown here is derived from an EMBL/GenBank/DDBJ whole genome shotgun (WGS) entry which is preliminary data.</text>
</comment>
<dbReference type="RefSeq" id="WP_254180132.1">
    <property type="nucleotide sequence ID" value="NZ_JANARS010000001.1"/>
</dbReference>
<reference evidence="2 3" key="1">
    <citation type="submission" date="2022-06" db="EMBL/GenBank/DDBJ databases">
        <authorList>
            <person name="So Y."/>
        </authorList>
    </citation>
    <scope>NUCLEOTIDE SEQUENCE [LARGE SCALE GENOMIC DNA]</scope>
    <source>
        <strain evidence="2 3">STR3</strain>
    </source>
</reference>